<accession>A0AAD5R9W6</accession>
<dbReference type="Proteomes" id="UP001196413">
    <property type="component" value="Unassembled WGS sequence"/>
</dbReference>
<evidence type="ECO:0000313" key="2">
    <source>
        <dbReference type="Proteomes" id="UP001196413"/>
    </source>
</evidence>
<protein>
    <submittedName>
        <fullName evidence="1">Uncharacterized protein</fullName>
    </submittedName>
</protein>
<proteinExistence type="predicted"/>
<keyword evidence="2" id="KW-1185">Reference proteome</keyword>
<organism evidence="1 2">
    <name type="scientific">Parelaphostrongylus tenuis</name>
    <name type="common">Meningeal worm</name>
    <dbReference type="NCBI Taxonomy" id="148309"/>
    <lineage>
        <taxon>Eukaryota</taxon>
        <taxon>Metazoa</taxon>
        <taxon>Ecdysozoa</taxon>
        <taxon>Nematoda</taxon>
        <taxon>Chromadorea</taxon>
        <taxon>Rhabditida</taxon>
        <taxon>Rhabditina</taxon>
        <taxon>Rhabditomorpha</taxon>
        <taxon>Strongyloidea</taxon>
        <taxon>Metastrongylidae</taxon>
        <taxon>Parelaphostrongylus</taxon>
    </lineage>
</organism>
<dbReference type="AlphaFoldDB" id="A0AAD5R9W6"/>
<sequence length="104" mass="12031">MERSYLGKDKKFKKELFAMRMKIYDCFIFICSWRNPAEGFNQLGLFKQKPDKGETIESLHVLPNVLSSLDEANEYYTIGNKAIYFTPFGEKLARCKSLKSSTEG</sequence>
<comment type="caution">
    <text evidence="1">The sequence shown here is derived from an EMBL/GenBank/DDBJ whole genome shotgun (WGS) entry which is preliminary data.</text>
</comment>
<name>A0AAD5R9W6_PARTN</name>
<reference evidence="1" key="1">
    <citation type="submission" date="2021-06" db="EMBL/GenBank/DDBJ databases">
        <title>Parelaphostrongylus tenuis whole genome reference sequence.</title>
        <authorList>
            <person name="Garwood T.J."/>
            <person name="Larsen P.A."/>
            <person name="Fountain-Jones N.M."/>
            <person name="Garbe J.R."/>
            <person name="Macchietto M.G."/>
            <person name="Kania S.A."/>
            <person name="Gerhold R.W."/>
            <person name="Richards J.E."/>
            <person name="Wolf T.M."/>
        </authorList>
    </citation>
    <scope>NUCLEOTIDE SEQUENCE</scope>
    <source>
        <strain evidence="1">MNPRO001-30</strain>
        <tissue evidence="1">Meninges</tissue>
    </source>
</reference>
<gene>
    <name evidence="1" type="ORF">KIN20_034132</name>
</gene>
<evidence type="ECO:0000313" key="1">
    <source>
        <dbReference type="EMBL" id="KAJ1372071.1"/>
    </source>
</evidence>
<dbReference type="EMBL" id="JAHQIW010007087">
    <property type="protein sequence ID" value="KAJ1372071.1"/>
    <property type="molecule type" value="Genomic_DNA"/>
</dbReference>